<dbReference type="InterPro" id="IPR014015">
    <property type="entry name" value="Helicase_SF3_DNA-vir"/>
</dbReference>
<dbReference type="RefSeq" id="WP_283833236.1">
    <property type="nucleotide sequence ID" value="NZ_JASJEU010000033.1"/>
</dbReference>
<feature type="domain" description="SF3 helicase" evidence="3">
    <location>
        <begin position="164"/>
        <end position="298"/>
    </location>
</feature>
<evidence type="ECO:0000256" key="1">
    <source>
        <dbReference type="ARBA" id="ARBA00022741"/>
    </source>
</evidence>
<keyword evidence="2" id="KW-0067">ATP-binding</keyword>
<dbReference type="EMBL" id="JASJEU010000033">
    <property type="protein sequence ID" value="MDJ1651887.1"/>
    <property type="molecule type" value="Genomic_DNA"/>
</dbReference>
<feature type="non-terminal residue" evidence="4">
    <location>
        <position position="298"/>
    </location>
</feature>
<keyword evidence="1" id="KW-0547">Nucleotide-binding</keyword>
<proteinExistence type="predicted"/>
<evidence type="ECO:0000313" key="4">
    <source>
        <dbReference type="EMBL" id="MDJ1651887.1"/>
    </source>
</evidence>
<dbReference type="InterPro" id="IPR027417">
    <property type="entry name" value="P-loop_NTPase"/>
</dbReference>
<comment type="caution">
    <text evidence="4">The sequence shown here is derived from an EMBL/GenBank/DDBJ whole genome shotgun (WGS) entry which is preliminary data.</text>
</comment>
<organism evidence="4 5">
    <name type="scientific">Gordonibacter faecis</name>
    <dbReference type="NCBI Taxonomy" id="3047475"/>
    <lineage>
        <taxon>Bacteria</taxon>
        <taxon>Bacillati</taxon>
        <taxon>Actinomycetota</taxon>
        <taxon>Coriobacteriia</taxon>
        <taxon>Eggerthellales</taxon>
        <taxon>Eggerthellaceae</taxon>
        <taxon>Gordonibacter</taxon>
    </lineage>
</organism>
<reference evidence="4 5" key="1">
    <citation type="submission" date="2023-05" db="EMBL/GenBank/DDBJ databases">
        <title>Gordonibacter KGMB12511T sp. nov., isolated from faeces of healthy Korean.</title>
        <authorList>
            <person name="Kim H.S."/>
            <person name="Kim J.-S."/>
            <person name="Suh M.K."/>
            <person name="Eom M.K."/>
            <person name="Do H.E."/>
            <person name="Lee J.-S."/>
        </authorList>
    </citation>
    <scope>NUCLEOTIDE SEQUENCE [LARGE SCALE GENOMIC DNA]</scope>
    <source>
        <strain evidence="4 5">KGMB12511</strain>
    </source>
</reference>
<dbReference type="Proteomes" id="UP001232750">
    <property type="component" value="Unassembled WGS sequence"/>
</dbReference>
<name>A0ABT7DRJ7_9ACTN</name>
<protein>
    <submittedName>
        <fullName evidence="4">DUF5906 domain-containing protein</fullName>
    </submittedName>
</protein>
<evidence type="ECO:0000313" key="5">
    <source>
        <dbReference type="Proteomes" id="UP001232750"/>
    </source>
</evidence>
<dbReference type="Pfam" id="PF19263">
    <property type="entry name" value="DUF5906"/>
    <property type="match status" value="1"/>
</dbReference>
<dbReference type="InterPro" id="IPR045455">
    <property type="entry name" value="NrS-1_pol-like_helicase"/>
</dbReference>
<dbReference type="InterPro" id="IPR014818">
    <property type="entry name" value="Phage/plasmid_primase_P4_C"/>
</dbReference>
<keyword evidence="5" id="KW-1185">Reference proteome</keyword>
<evidence type="ECO:0000256" key="2">
    <source>
        <dbReference type="ARBA" id="ARBA00022840"/>
    </source>
</evidence>
<dbReference type="SUPFAM" id="SSF52540">
    <property type="entry name" value="P-loop containing nucleoside triphosphate hydrolases"/>
    <property type="match status" value="1"/>
</dbReference>
<sequence>GDARLRLRKHLDPYQIALIVRELHHAVGILWKDAGDDGNFDIGVYQTSGDNEGTYDVSEDGLTRLIRSYDSAITIRGVYETIAVLRSVCPHVERCHDRDLIAVNNGVYDYGSKMLLGFDPEFVFTGKVRVDFVENAPNPVIHNDEDGTDWDVVSWMGELSDDESIVRLLWQIVGAVIRPGVSWNKSAWFYSTSGNNGKGTLCSLMRNLLGRGSWESISLKDFSSPFMLEPLMRISAVITDENDTGTFVDDAAALKSIITGDPFQLNRKFKEPRTVLFKGFMVQCVNELPRLRDRSESM</sequence>
<dbReference type="Gene3D" id="3.40.50.300">
    <property type="entry name" value="P-loop containing nucleotide triphosphate hydrolases"/>
    <property type="match status" value="1"/>
</dbReference>
<accession>A0ABT7DRJ7</accession>
<dbReference type="PROSITE" id="PS51206">
    <property type="entry name" value="SF3_HELICASE_1"/>
    <property type="match status" value="1"/>
</dbReference>
<dbReference type="Pfam" id="PF08706">
    <property type="entry name" value="D5_N"/>
    <property type="match status" value="1"/>
</dbReference>
<feature type="non-terminal residue" evidence="4">
    <location>
        <position position="1"/>
    </location>
</feature>
<evidence type="ECO:0000259" key="3">
    <source>
        <dbReference type="PROSITE" id="PS51206"/>
    </source>
</evidence>
<gene>
    <name evidence="4" type="ORF">QNJ86_13835</name>
</gene>